<dbReference type="RefSeq" id="WP_007094221.1">
    <property type="nucleotide sequence ID" value="NZ_CP142125.1"/>
</dbReference>
<protein>
    <submittedName>
        <fullName evidence="1">Uncharacterized protein</fullName>
    </submittedName>
</protein>
<evidence type="ECO:0000313" key="2">
    <source>
        <dbReference type="Proteomes" id="UP000002945"/>
    </source>
</evidence>
<dbReference type="EMBL" id="ABIB01000005">
    <property type="protein sequence ID" value="EDP96151.1"/>
    <property type="molecule type" value="Genomic_DNA"/>
</dbReference>
<dbReference type="HOGENOM" id="CLU_1811614_0_0_10"/>
<comment type="caution">
    <text evidence="1">The sequence shown here is derived from an EMBL/GenBank/DDBJ whole genome shotgun (WGS) entry which is preliminary data.</text>
</comment>
<keyword evidence="2" id="KW-1185">Reference proteome</keyword>
<evidence type="ECO:0000313" key="1">
    <source>
        <dbReference type="EMBL" id="EDP96151.1"/>
    </source>
</evidence>
<accession>A9DYM1</accession>
<reference evidence="1 2" key="1">
    <citation type="journal article" date="2011" name="J. Bacteriol.">
        <title>Genome sequence of the algicidal bacterium Kordia algicida OT-1.</title>
        <authorList>
            <person name="Lee H.S."/>
            <person name="Kang S.G."/>
            <person name="Kwon K.K."/>
            <person name="Lee J.H."/>
            <person name="Kim S.J."/>
        </authorList>
    </citation>
    <scope>NUCLEOTIDE SEQUENCE [LARGE SCALE GENOMIC DNA]</scope>
    <source>
        <strain evidence="1 2">OT-1</strain>
    </source>
</reference>
<proteinExistence type="predicted"/>
<gene>
    <name evidence="1" type="ORF">KAOT1_08278</name>
</gene>
<name>A9DYM1_9FLAO</name>
<dbReference type="OrthoDB" id="1447491at2"/>
<sequence length="145" mass="17067">MNPQTDKELKQLHDTFIAEGFHRFYIDGIGTPKSDDVEVLSFNHGIWEVFYIERGQKGKILFASPNKQEAIEFYKNHVYGIKHQHLVLATRSKQKVADIKVLLTENNIEFWQNDIPSYSKIGDRMYRIFVFNKDVFKVKKLQKST</sequence>
<dbReference type="Proteomes" id="UP000002945">
    <property type="component" value="Unassembled WGS sequence"/>
</dbReference>
<dbReference type="AlphaFoldDB" id="A9DYM1"/>
<dbReference type="STRING" id="391587.KAOT1_08278"/>
<organism evidence="1 2">
    <name type="scientific">Kordia algicida OT-1</name>
    <dbReference type="NCBI Taxonomy" id="391587"/>
    <lineage>
        <taxon>Bacteria</taxon>
        <taxon>Pseudomonadati</taxon>
        <taxon>Bacteroidota</taxon>
        <taxon>Flavobacteriia</taxon>
        <taxon>Flavobacteriales</taxon>
        <taxon>Flavobacteriaceae</taxon>
        <taxon>Kordia</taxon>
    </lineage>
</organism>